<proteinExistence type="predicted"/>
<evidence type="ECO:0000313" key="2">
    <source>
        <dbReference type="Proteomes" id="UP001549321"/>
    </source>
</evidence>
<dbReference type="EMBL" id="JBEPSM010000002">
    <property type="protein sequence ID" value="MET4634833.1"/>
    <property type="molecule type" value="Genomic_DNA"/>
</dbReference>
<reference evidence="1 2" key="1">
    <citation type="submission" date="2024-06" db="EMBL/GenBank/DDBJ databases">
        <title>Sorghum-associated microbial communities from plants grown in Nebraska, USA.</title>
        <authorList>
            <person name="Schachtman D."/>
        </authorList>
    </citation>
    <scope>NUCLEOTIDE SEQUENCE [LARGE SCALE GENOMIC DNA]</scope>
    <source>
        <strain evidence="1 2">3207</strain>
    </source>
</reference>
<keyword evidence="2" id="KW-1185">Reference proteome</keyword>
<name>A0ABV2R0Q5_9HYPH</name>
<evidence type="ECO:0000313" key="1">
    <source>
        <dbReference type="EMBL" id="MET4634833.1"/>
    </source>
</evidence>
<protein>
    <submittedName>
        <fullName evidence="1">Uncharacterized protein</fullName>
    </submittedName>
</protein>
<accession>A0ABV2R0Q5</accession>
<dbReference type="Proteomes" id="UP001549321">
    <property type="component" value="Unassembled WGS sequence"/>
</dbReference>
<dbReference type="RefSeq" id="WP_354551882.1">
    <property type="nucleotide sequence ID" value="NZ_JBEPSM010000002.1"/>
</dbReference>
<gene>
    <name evidence="1" type="ORF">ABIE08_002779</name>
</gene>
<sequence length="67" mass="7592">MTTTLLMSELIICEVLTALEQHEPVDLRASARRCKERLPAHHETEAELCERLERLAMEYGAAIVIEG</sequence>
<organism evidence="1 2">
    <name type="scientific">Kaistia defluvii</name>
    <dbReference type="NCBI Taxonomy" id="410841"/>
    <lineage>
        <taxon>Bacteria</taxon>
        <taxon>Pseudomonadati</taxon>
        <taxon>Pseudomonadota</taxon>
        <taxon>Alphaproteobacteria</taxon>
        <taxon>Hyphomicrobiales</taxon>
        <taxon>Kaistiaceae</taxon>
        <taxon>Kaistia</taxon>
    </lineage>
</organism>
<comment type="caution">
    <text evidence="1">The sequence shown here is derived from an EMBL/GenBank/DDBJ whole genome shotgun (WGS) entry which is preliminary data.</text>
</comment>